<organism evidence="2 3">
    <name type="scientific">Nesterenkonia sandarakina</name>
    <dbReference type="NCBI Taxonomy" id="272918"/>
    <lineage>
        <taxon>Bacteria</taxon>
        <taxon>Bacillati</taxon>
        <taxon>Actinomycetota</taxon>
        <taxon>Actinomycetes</taxon>
        <taxon>Micrococcales</taxon>
        <taxon>Micrococcaceae</taxon>
        <taxon>Nesterenkonia</taxon>
    </lineage>
</organism>
<sequence>MRRSQDLGRRRTSSWAPDAVRAASAAFMLLGLGILTSCVGDSGPMGGEGPDDQSTSAPAATSPAEGPNPGDATPDGGGGGGGVADGGAGVDGAGHDIAPDMIPTPVQENQKLVAEHLSSWQEYSTSSETELQLAFYSGNPACYGVRSVVQEDEAEVRVATISGTLPDAVDSACTQEARYVSVVVELEAPLGERDVVPLTEVDLAD</sequence>
<dbReference type="Proteomes" id="UP000238217">
    <property type="component" value="Unassembled WGS sequence"/>
</dbReference>
<evidence type="ECO:0000256" key="1">
    <source>
        <dbReference type="SAM" id="MobiDB-lite"/>
    </source>
</evidence>
<dbReference type="EMBL" id="PVTY01000008">
    <property type="protein sequence ID" value="PRZ15580.1"/>
    <property type="molecule type" value="Genomic_DNA"/>
</dbReference>
<keyword evidence="3" id="KW-1185">Reference proteome</keyword>
<evidence type="ECO:0000313" key="2">
    <source>
        <dbReference type="EMBL" id="PRZ15580.1"/>
    </source>
</evidence>
<feature type="compositionally biased region" description="Gly residues" evidence="1">
    <location>
        <begin position="75"/>
        <end position="92"/>
    </location>
</feature>
<protein>
    <submittedName>
        <fullName evidence="2">Uncharacterized protein</fullName>
    </submittedName>
</protein>
<feature type="compositionally biased region" description="Low complexity" evidence="1">
    <location>
        <begin position="54"/>
        <end position="74"/>
    </location>
</feature>
<dbReference type="RefSeq" id="WP_181255931.1">
    <property type="nucleotide sequence ID" value="NZ_PVTY01000008.1"/>
</dbReference>
<proteinExistence type="predicted"/>
<name>A0A2T0YK71_9MICC</name>
<reference evidence="2 3" key="1">
    <citation type="submission" date="2018-03" db="EMBL/GenBank/DDBJ databases">
        <title>Comparative analysis of microorganisms from saline springs in Andes Mountain Range, Colombia.</title>
        <authorList>
            <person name="Rubin E."/>
        </authorList>
    </citation>
    <scope>NUCLEOTIDE SEQUENCE [LARGE SCALE GENOMIC DNA]</scope>
    <source>
        <strain evidence="2 3">CG 35</strain>
    </source>
</reference>
<comment type="caution">
    <text evidence="2">The sequence shown here is derived from an EMBL/GenBank/DDBJ whole genome shotgun (WGS) entry which is preliminary data.</text>
</comment>
<accession>A0A2T0YK71</accession>
<evidence type="ECO:0000313" key="3">
    <source>
        <dbReference type="Proteomes" id="UP000238217"/>
    </source>
</evidence>
<feature type="region of interest" description="Disordered" evidence="1">
    <location>
        <begin position="39"/>
        <end position="103"/>
    </location>
</feature>
<gene>
    <name evidence="2" type="ORF">BCL67_10840</name>
</gene>
<dbReference type="AlphaFoldDB" id="A0A2T0YK71"/>